<sequence length="211" mass="22736">MDFLAQLDERLQQSPQPKSRLAPYFEAHILFQDLYNTPSPSSPSSPEPEQPIMTTSPRVQPRSSPAKKRKLDAEDQCSLIHLSRKRRKHAEATAMPSPSMADESLPILQQVQPTRPSTGAASSPATSSEPQDGTTRPLSAIDAYVKDEPEGAKDDPIPLASSASASTSASASASISPFVDNNQALIPMPMHSLKRDFIGVKLPQAGDVEPI</sequence>
<feature type="compositionally biased region" description="Low complexity" evidence="1">
    <location>
        <begin position="113"/>
        <end position="128"/>
    </location>
</feature>
<feature type="compositionally biased region" description="Pro residues" evidence="1">
    <location>
        <begin position="40"/>
        <end position="49"/>
    </location>
</feature>
<feature type="compositionally biased region" description="Basic and acidic residues" evidence="1">
    <location>
        <begin position="144"/>
        <end position="156"/>
    </location>
</feature>
<dbReference type="EMBL" id="ML976010">
    <property type="protein sequence ID" value="KAF1945281.1"/>
    <property type="molecule type" value="Genomic_DNA"/>
</dbReference>
<feature type="region of interest" description="Disordered" evidence="1">
    <location>
        <begin position="34"/>
        <end position="174"/>
    </location>
</feature>
<evidence type="ECO:0000313" key="2">
    <source>
        <dbReference type="EMBL" id="KAF1945281.1"/>
    </source>
</evidence>
<feature type="compositionally biased region" description="Polar residues" evidence="1">
    <location>
        <begin position="52"/>
        <end position="63"/>
    </location>
</feature>
<gene>
    <name evidence="2" type="ORF">EJ02DRAFT_419562</name>
</gene>
<accession>A0A6A5SXY7</accession>
<dbReference type="AlphaFoldDB" id="A0A6A5SXY7"/>
<proteinExistence type="predicted"/>
<dbReference type="Proteomes" id="UP000800038">
    <property type="component" value="Unassembled WGS sequence"/>
</dbReference>
<reference evidence="2" key="1">
    <citation type="journal article" date="2020" name="Stud. Mycol.">
        <title>101 Dothideomycetes genomes: a test case for predicting lifestyles and emergence of pathogens.</title>
        <authorList>
            <person name="Haridas S."/>
            <person name="Albert R."/>
            <person name="Binder M."/>
            <person name="Bloem J."/>
            <person name="Labutti K."/>
            <person name="Salamov A."/>
            <person name="Andreopoulos B."/>
            <person name="Baker S."/>
            <person name="Barry K."/>
            <person name="Bills G."/>
            <person name="Bluhm B."/>
            <person name="Cannon C."/>
            <person name="Castanera R."/>
            <person name="Culley D."/>
            <person name="Daum C."/>
            <person name="Ezra D."/>
            <person name="Gonzalez J."/>
            <person name="Henrissat B."/>
            <person name="Kuo A."/>
            <person name="Liang C."/>
            <person name="Lipzen A."/>
            <person name="Lutzoni F."/>
            <person name="Magnuson J."/>
            <person name="Mondo S."/>
            <person name="Nolan M."/>
            <person name="Ohm R."/>
            <person name="Pangilinan J."/>
            <person name="Park H.-J."/>
            <person name="Ramirez L."/>
            <person name="Alfaro M."/>
            <person name="Sun H."/>
            <person name="Tritt A."/>
            <person name="Yoshinaga Y."/>
            <person name="Zwiers L.-H."/>
            <person name="Turgeon B."/>
            <person name="Goodwin S."/>
            <person name="Spatafora J."/>
            <person name="Crous P."/>
            <person name="Grigoriev I."/>
        </authorList>
    </citation>
    <scope>NUCLEOTIDE SEQUENCE</scope>
    <source>
        <strain evidence="2">CBS 161.51</strain>
    </source>
</reference>
<dbReference type="OrthoDB" id="10652530at2759"/>
<feature type="region of interest" description="Disordered" evidence="1">
    <location>
        <begin position="1"/>
        <end position="20"/>
    </location>
</feature>
<evidence type="ECO:0000256" key="1">
    <source>
        <dbReference type="SAM" id="MobiDB-lite"/>
    </source>
</evidence>
<organism evidence="2 3">
    <name type="scientific">Clathrospora elynae</name>
    <dbReference type="NCBI Taxonomy" id="706981"/>
    <lineage>
        <taxon>Eukaryota</taxon>
        <taxon>Fungi</taxon>
        <taxon>Dikarya</taxon>
        <taxon>Ascomycota</taxon>
        <taxon>Pezizomycotina</taxon>
        <taxon>Dothideomycetes</taxon>
        <taxon>Pleosporomycetidae</taxon>
        <taxon>Pleosporales</taxon>
        <taxon>Diademaceae</taxon>
        <taxon>Clathrospora</taxon>
    </lineage>
</organism>
<keyword evidence="3" id="KW-1185">Reference proteome</keyword>
<evidence type="ECO:0000313" key="3">
    <source>
        <dbReference type="Proteomes" id="UP000800038"/>
    </source>
</evidence>
<name>A0A6A5SXY7_9PLEO</name>
<protein>
    <submittedName>
        <fullName evidence="2">Uncharacterized protein</fullName>
    </submittedName>
</protein>
<feature type="compositionally biased region" description="Low complexity" evidence="1">
    <location>
        <begin position="160"/>
        <end position="174"/>
    </location>
</feature>